<evidence type="ECO:0000313" key="3">
    <source>
        <dbReference type="Proteomes" id="UP001497045"/>
    </source>
</evidence>
<keyword evidence="1" id="KW-0732">Signal</keyword>
<dbReference type="EMBL" id="JBBYHV010000002">
    <property type="protein sequence ID" value="MEL1252056.1"/>
    <property type="molecule type" value="Genomic_DNA"/>
</dbReference>
<feature type="chain" id="PRO_5046159884" evidence="1">
    <location>
        <begin position="31"/>
        <end position="235"/>
    </location>
</feature>
<reference evidence="2 3" key="1">
    <citation type="submission" date="2024-04" db="EMBL/GenBank/DDBJ databases">
        <title>Aurantiacibacter sp. DGU6 16S ribosomal RNA gene Genome sequencing and assembly.</title>
        <authorList>
            <person name="Park S."/>
        </authorList>
    </citation>
    <scope>NUCLEOTIDE SEQUENCE [LARGE SCALE GENOMIC DNA]</scope>
    <source>
        <strain evidence="2 3">DGU6</strain>
    </source>
</reference>
<gene>
    <name evidence="2" type="ORF">AAEO60_15370</name>
</gene>
<accession>A0ABU9IIP4</accession>
<comment type="caution">
    <text evidence="2">The sequence shown here is derived from an EMBL/GenBank/DDBJ whole genome shotgun (WGS) entry which is preliminary data.</text>
</comment>
<evidence type="ECO:0000256" key="1">
    <source>
        <dbReference type="SAM" id="SignalP"/>
    </source>
</evidence>
<feature type="signal peptide" evidence="1">
    <location>
        <begin position="1"/>
        <end position="30"/>
    </location>
</feature>
<sequence>MTRVLRRYARPVLTALAALAALALPAIASAQDTGELDARMCRNGLFAAYGPFQLARISGEGRAYFLHDRDGCPEAADCRSLGQPYVVAGDTVIVSRLRMGHACAFFPNAVGGTAGYLPLERLEFIETGAPTGDNGWFGSWSGVGSSDIAIGMSREGPRVAGTAFWQGLPTADGHAVIHDGEINGPITFFGNRARFDEGLCIVDFTLLGDYLLASDNGRCGGMNVRFIGVYLRDPD</sequence>
<protein>
    <submittedName>
        <fullName evidence="2">Uncharacterized protein</fullName>
    </submittedName>
</protein>
<dbReference type="RefSeq" id="WP_341674591.1">
    <property type="nucleotide sequence ID" value="NZ_JBBYHV010000002.1"/>
</dbReference>
<dbReference type="Proteomes" id="UP001497045">
    <property type="component" value="Unassembled WGS sequence"/>
</dbReference>
<name>A0ABU9IIP4_9SPHN</name>
<proteinExistence type="predicted"/>
<keyword evidence="3" id="KW-1185">Reference proteome</keyword>
<evidence type="ECO:0000313" key="2">
    <source>
        <dbReference type="EMBL" id="MEL1252056.1"/>
    </source>
</evidence>
<organism evidence="2 3">
    <name type="scientific">Aurantiacibacter gilvus</name>
    <dbReference type="NCBI Taxonomy" id="3139141"/>
    <lineage>
        <taxon>Bacteria</taxon>
        <taxon>Pseudomonadati</taxon>
        <taxon>Pseudomonadota</taxon>
        <taxon>Alphaproteobacteria</taxon>
        <taxon>Sphingomonadales</taxon>
        <taxon>Erythrobacteraceae</taxon>
        <taxon>Aurantiacibacter</taxon>
    </lineage>
</organism>